<evidence type="ECO:0000256" key="2">
    <source>
        <dbReference type="ARBA" id="ARBA00003213"/>
    </source>
</evidence>
<keyword evidence="7 10" id="KW-0067">ATP-binding</keyword>
<evidence type="ECO:0000256" key="9">
    <source>
        <dbReference type="ARBA" id="ARBA00049563"/>
    </source>
</evidence>
<feature type="binding site" evidence="10">
    <location>
        <begin position="16"/>
        <end position="23"/>
    </location>
    <ligand>
        <name>ATP</name>
        <dbReference type="ChEBI" id="CHEBI:30616"/>
    </ligand>
</feature>
<evidence type="ECO:0000256" key="12">
    <source>
        <dbReference type="RuleBase" id="RU003784"/>
    </source>
</evidence>
<evidence type="ECO:0000256" key="3">
    <source>
        <dbReference type="ARBA" id="ARBA00005842"/>
    </source>
</evidence>
<evidence type="ECO:0000256" key="11">
    <source>
        <dbReference type="RuleBase" id="RU003783"/>
    </source>
</evidence>
<dbReference type="Gene3D" id="1.10.20.140">
    <property type="match status" value="1"/>
</dbReference>
<organism evidence="14 15">
    <name type="scientific">Paramylibacter ulvae</name>
    <dbReference type="NCBI Taxonomy" id="1651968"/>
    <lineage>
        <taxon>Bacteria</taxon>
        <taxon>Pseudomonadati</taxon>
        <taxon>Pseudomonadota</taxon>
        <taxon>Alphaproteobacteria</taxon>
        <taxon>Rhodobacterales</taxon>
        <taxon>Paracoccaceae</taxon>
        <taxon>Paramylibacter</taxon>
    </lineage>
</organism>
<dbReference type="InterPro" id="IPR027417">
    <property type="entry name" value="P-loop_NTPase"/>
</dbReference>
<feature type="site" description="Interaction with substrate tRNA" evidence="10">
    <location>
        <position position="129"/>
    </location>
</feature>
<evidence type="ECO:0000256" key="8">
    <source>
        <dbReference type="ARBA" id="ARBA00022842"/>
    </source>
</evidence>
<evidence type="ECO:0000256" key="13">
    <source>
        <dbReference type="RuleBase" id="RU003785"/>
    </source>
</evidence>
<dbReference type="Pfam" id="PF01715">
    <property type="entry name" value="IPPT"/>
    <property type="match status" value="1"/>
</dbReference>
<keyword evidence="5 10" id="KW-0819">tRNA processing</keyword>
<keyword evidence="6 10" id="KW-0547">Nucleotide-binding</keyword>
<evidence type="ECO:0000256" key="4">
    <source>
        <dbReference type="ARBA" id="ARBA00022679"/>
    </source>
</evidence>
<dbReference type="InterPro" id="IPR039657">
    <property type="entry name" value="Dimethylallyltransferase"/>
</dbReference>
<dbReference type="PANTHER" id="PTHR11088:SF60">
    <property type="entry name" value="TRNA DIMETHYLALLYLTRANSFERASE"/>
    <property type="match status" value="1"/>
</dbReference>
<keyword evidence="8 10" id="KW-0460">Magnesium</keyword>
<dbReference type="InterPro" id="IPR018022">
    <property type="entry name" value="IPT"/>
</dbReference>
<evidence type="ECO:0000256" key="1">
    <source>
        <dbReference type="ARBA" id="ARBA00001946"/>
    </source>
</evidence>
<comment type="caution">
    <text evidence="14">The sequence shown here is derived from an EMBL/GenBank/DDBJ whole genome shotgun (WGS) entry which is preliminary data.</text>
</comment>
<protein>
    <recommendedName>
        <fullName evidence="10">tRNA dimethylallyltransferase</fullName>
        <ecNumber evidence="10">2.5.1.75</ecNumber>
    </recommendedName>
    <alternativeName>
        <fullName evidence="10">Dimethylallyl diphosphate:tRNA dimethylallyltransferase</fullName>
        <shortName evidence="10">DMAPP:tRNA dimethylallyltransferase</shortName>
        <shortName evidence="10">DMATase</shortName>
    </alternativeName>
    <alternativeName>
        <fullName evidence="10">Isopentenyl-diphosphate:tRNA isopentenyltransferase</fullName>
        <shortName evidence="10">IPP transferase</shortName>
        <shortName evidence="10">IPPT</shortName>
        <shortName evidence="10">IPTase</shortName>
    </alternativeName>
</protein>
<proteinExistence type="inferred from homology"/>
<gene>
    <name evidence="10 14" type="primary">miaA</name>
    <name evidence="14" type="ORF">GCM10008927_03560</name>
</gene>
<dbReference type="SUPFAM" id="SSF52540">
    <property type="entry name" value="P-loop containing nucleoside triphosphate hydrolases"/>
    <property type="match status" value="1"/>
</dbReference>
<evidence type="ECO:0000256" key="5">
    <source>
        <dbReference type="ARBA" id="ARBA00022694"/>
    </source>
</evidence>
<accession>A0ABQ3CSX4</accession>
<keyword evidence="15" id="KW-1185">Reference proteome</keyword>
<comment type="caution">
    <text evidence="10">Lacks conserved residue(s) required for the propagation of feature annotation.</text>
</comment>
<feature type="binding site" evidence="10">
    <location>
        <begin position="18"/>
        <end position="23"/>
    </location>
    <ligand>
        <name>substrate</name>
    </ligand>
</feature>
<dbReference type="HAMAP" id="MF_00185">
    <property type="entry name" value="IPP_trans"/>
    <property type="match status" value="1"/>
</dbReference>
<evidence type="ECO:0000256" key="10">
    <source>
        <dbReference type="HAMAP-Rule" id="MF_00185"/>
    </source>
</evidence>
<comment type="cofactor">
    <cofactor evidence="1 10">
        <name>Mg(2+)</name>
        <dbReference type="ChEBI" id="CHEBI:18420"/>
    </cofactor>
</comment>
<dbReference type="Proteomes" id="UP000634455">
    <property type="component" value="Unassembled WGS sequence"/>
</dbReference>
<comment type="catalytic activity">
    <reaction evidence="9 10 11">
        <text>adenosine(37) in tRNA + dimethylallyl diphosphate = N(6)-dimethylallyladenosine(37) in tRNA + diphosphate</text>
        <dbReference type="Rhea" id="RHEA:26482"/>
        <dbReference type="Rhea" id="RHEA-COMP:10162"/>
        <dbReference type="Rhea" id="RHEA-COMP:10375"/>
        <dbReference type="ChEBI" id="CHEBI:33019"/>
        <dbReference type="ChEBI" id="CHEBI:57623"/>
        <dbReference type="ChEBI" id="CHEBI:74411"/>
        <dbReference type="ChEBI" id="CHEBI:74415"/>
        <dbReference type="EC" id="2.5.1.75"/>
    </reaction>
</comment>
<comment type="subunit">
    <text evidence="10">Monomer.</text>
</comment>
<evidence type="ECO:0000256" key="6">
    <source>
        <dbReference type="ARBA" id="ARBA00022741"/>
    </source>
</evidence>
<evidence type="ECO:0000256" key="7">
    <source>
        <dbReference type="ARBA" id="ARBA00022840"/>
    </source>
</evidence>
<evidence type="ECO:0000313" key="14">
    <source>
        <dbReference type="EMBL" id="GHA42386.1"/>
    </source>
</evidence>
<dbReference type="NCBIfam" id="TIGR00174">
    <property type="entry name" value="miaA"/>
    <property type="match status" value="1"/>
</dbReference>
<evidence type="ECO:0000313" key="15">
    <source>
        <dbReference type="Proteomes" id="UP000634455"/>
    </source>
</evidence>
<sequence length="306" mass="33947">MLSRVLQNDLPVLIAGPTASGKSALGIEIAQKFRGCIINADALQVYSDWQILTARPMGDELDACPHFMYGHVGLAQDYSVGHWLREVSAQIDAVKSNGLRPIILGGTGLYFMALTMGLTNIPDIPAEIRAEANALGADKGLDVFARELRKLDPATHSKIDTLNPARTQRAWEVLRATGKGLAQWQDETPPPLLPLDQTVALNLVSNKDWLNARIDQRFDMMVDMGALDECRAVMNNGWDEALPSCQAIGAKELIAHINGDMELVTAIDLAKTQTRQYAKRQRTWFRSKMKDWQQVQRVNDEWAITG</sequence>
<dbReference type="RefSeq" id="WP_189638853.1">
    <property type="nucleotide sequence ID" value="NZ_BMZF01000001.1"/>
</dbReference>
<dbReference type="Gene3D" id="3.40.50.300">
    <property type="entry name" value="P-loop containing nucleotide triphosphate hydrolases"/>
    <property type="match status" value="1"/>
</dbReference>
<dbReference type="PANTHER" id="PTHR11088">
    <property type="entry name" value="TRNA DIMETHYLALLYLTRANSFERASE"/>
    <property type="match status" value="1"/>
</dbReference>
<dbReference type="EMBL" id="BMZF01000001">
    <property type="protein sequence ID" value="GHA42386.1"/>
    <property type="molecule type" value="Genomic_DNA"/>
</dbReference>
<keyword evidence="4 10" id="KW-0808">Transferase</keyword>
<name>A0ABQ3CSX4_9RHOB</name>
<comment type="function">
    <text evidence="2 10 12">Catalyzes the transfer of a dimethylallyl group onto the adenine at position 37 in tRNAs that read codons beginning with uridine, leading to the formation of N6-(dimethylallyl)adenosine (i(6)A).</text>
</comment>
<feature type="site" description="Interaction with substrate tRNA" evidence="10">
    <location>
        <position position="107"/>
    </location>
</feature>
<comment type="similarity">
    <text evidence="3 10 13">Belongs to the IPP transferase family.</text>
</comment>
<dbReference type="EC" id="2.5.1.75" evidence="10"/>
<reference evidence="15" key="1">
    <citation type="journal article" date="2019" name="Int. J. Syst. Evol. Microbiol.">
        <title>The Global Catalogue of Microorganisms (GCM) 10K type strain sequencing project: providing services to taxonomists for standard genome sequencing and annotation.</title>
        <authorList>
            <consortium name="The Broad Institute Genomics Platform"/>
            <consortium name="The Broad Institute Genome Sequencing Center for Infectious Disease"/>
            <person name="Wu L."/>
            <person name="Ma J."/>
        </authorList>
    </citation>
    <scope>NUCLEOTIDE SEQUENCE [LARGE SCALE GENOMIC DNA]</scope>
    <source>
        <strain evidence="15">KCTC 32465</strain>
    </source>
</reference>